<keyword evidence="3" id="KW-1185">Reference proteome</keyword>
<accession>A0A8S9WUZ9</accession>
<dbReference type="AlphaFoldDB" id="A0A8S9WUZ9"/>
<name>A0A8S9WUZ9_APOLU</name>
<dbReference type="SUPFAM" id="SSF57756">
    <property type="entry name" value="Retrovirus zinc finger-like domains"/>
    <property type="match status" value="1"/>
</dbReference>
<protein>
    <recommendedName>
        <fullName evidence="4">Retrotransposon gag domain-containing protein</fullName>
    </recommendedName>
</protein>
<evidence type="ECO:0000313" key="3">
    <source>
        <dbReference type="Proteomes" id="UP000466442"/>
    </source>
</evidence>
<evidence type="ECO:0000313" key="2">
    <source>
        <dbReference type="EMBL" id="KAF6199931.1"/>
    </source>
</evidence>
<gene>
    <name evidence="2" type="ORF">GE061_006229</name>
</gene>
<proteinExistence type="predicted"/>
<reference evidence="2" key="1">
    <citation type="journal article" date="2021" name="Mol. Ecol. Resour.">
        <title>Apolygus lucorum genome provides insights into omnivorousness and mesophyll feeding.</title>
        <authorList>
            <person name="Liu Y."/>
            <person name="Liu H."/>
            <person name="Wang H."/>
            <person name="Huang T."/>
            <person name="Liu B."/>
            <person name="Yang B."/>
            <person name="Yin L."/>
            <person name="Li B."/>
            <person name="Zhang Y."/>
            <person name="Zhang S."/>
            <person name="Jiang F."/>
            <person name="Zhang X."/>
            <person name="Ren Y."/>
            <person name="Wang B."/>
            <person name="Wang S."/>
            <person name="Lu Y."/>
            <person name="Wu K."/>
            <person name="Fan W."/>
            <person name="Wang G."/>
        </authorList>
    </citation>
    <scope>NUCLEOTIDE SEQUENCE</scope>
    <source>
        <strain evidence="2">12Hb</strain>
    </source>
</reference>
<dbReference type="PANTHER" id="PTHR33198:SF19">
    <property type="entry name" value="CCHC-TYPE DOMAIN-CONTAINING PROTEIN"/>
    <property type="match status" value="1"/>
</dbReference>
<feature type="region of interest" description="Disordered" evidence="1">
    <location>
        <begin position="1"/>
        <end position="20"/>
    </location>
</feature>
<dbReference type="InterPro" id="IPR036875">
    <property type="entry name" value="Znf_CCHC_sf"/>
</dbReference>
<dbReference type="PANTHER" id="PTHR33198">
    <property type="entry name" value="ANK_REP_REGION DOMAIN-CONTAINING PROTEIN-RELATED"/>
    <property type="match status" value="1"/>
</dbReference>
<dbReference type="GO" id="GO:0008270">
    <property type="term" value="F:zinc ion binding"/>
    <property type="evidence" value="ECO:0007669"/>
    <property type="project" value="InterPro"/>
</dbReference>
<evidence type="ECO:0008006" key="4">
    <source>
        <dbReference type="Google" id="ProtNLM"/>
    </source>
</evidence>
<dbReference type="Proteomes" id="UP000466442">
    <property type="component" value="Unassembled WGS sequence"/>
</dbReference>
<dbReference type="Gene3D" id="4.10.60.10">
    <property type="entry name" value="Zinc finger, CCHC-type"/>
    <property type="match status" value="1"/>
</dbReference>
<dbReference type="OrthoDB" id="6621134at2759"/>
<dbReference type="EMBL" id="WIXP02000014">
    <property type="protein sequence ID" value="KAF6199931.1"/>
    <property type="molecule type" value="Genomic_DNA"/>
</dbReference>
<sequence>MAGDGAGNQPPAPPAGNQNQPAIDVASILQTIARQNQQVIALLGAMQPGNTNPSRPVHVNIDKYDETVETYDDYIGRLESFFKTQMVPQQVKADTFIAMLSPKHHALLKSLLFPAELSSKSYDELKDELKKHLNPTPLVIPSRHTFLNRKQFEGETIAQFLSELRKLAAKCKYPDTMLDVMLRDVFVSGLRSRVMLDRLFEEDDISLAKTVQISQALEKASERACEILHPLSVVHKVNKQHPLATISSEIKGLVCYKCGVKNNHKANNCKAKNLFCVSCRTSGHVDSVCLKKRRSAIIKLLQSLPTSDEEEEENRDEHHVDYLSNELGEPVPHCSSNY</sequence>
<dbReference type="GO" id="GO:0003676">
    <property type="term" value="F:nucleic acid binding"/>
    <property type="evidence" value="ECO:0007669"/>
    <property type="project" value="InterPro"/>
</dbReference>
<organism evidence="2 3">
    <name type="scientific">Apolygus lucorum</name>
    <name type="common">Small green plant bug</name>
    <name type="synonym">Lygocoris lucorum</name>
    <dbReference type="NCBI Taxonomy" id="248454"/>
    <lineage>
        <taxon>Eukaryota</taxon>
        <taxon>Metazoa</taxon>
        <taxon>Ecdysozoa</taxon>
        <taxon>Arthropoda</taxon>
        <taxon>Hexapoda</taxon>
        <taxon>Insecta</taxon>
        <taxon>Pterygota</taxon>
        <taxon>Neoptera</taxon>
        <taxon>Paraneoptera</taxon>
        <taxon>Hemiptera</taxon>
        <taxon>Heteroptera</taxon>
        <taxon>Panheteroptera</taxon>
        <taxon>Cimicomorpha</taxon>
        <taxon>Miridae</taxon>
        <taxon>Mirini</taxon>
        <taxon>Apolygus</taxon>
    </lineage>
</organism>
<evidence type="ECO:0000256" key="1">
    <source>
        <dbReference type="SAM" id="MobiDB-lite"/>
    </source>
</evidence>
<comment type="caution">
    <text evidence="2">The sequence shown here is derived from an EMBL/GenBank/DDBJ whole genome shotgun (WGS) entry which is preliminary data.</text>
</comment>